<feature type="domain" description="PPE" evidence="2">
    <location>
        <begin position="2"/>
        <end position="163"/>
    </location>
</feature>
<dbReference type="Gene3D" id="1.20.1260.20">
    <property type="entry name" value="PPE superfamily"/>
    <property type="match status" value="1"/>
</dbReference>
<evidence type="ECO:0000259" key="3">
    <source>
        <dbReference type="Pfam" id="PF12484"/>
    </source>
</evidence>
<dbReference type="Pfam" id="PF12484">
    <property type="entry name" value="PPE-SVP"/>
    <property type="match status" value="1"/>
</dbReference>
<evidence type="ECO:0000313" key="4">
    <source>
        <dbReference type="EMBL" id="ORB08627.1"/>
    </source>
</evidence>
<organism evidence="4 5">
    <name type="scientific">Mycobacterium intermedium</name>
    <dbReference type="NCBI Taxonomy" id="28445"/>
    <lineage>
        <taxon>Bacteria</taxon>
        <taxon>Bacillati</taxon>
        <taxon>Actinomycetota</taxon>
        <taxon>Actinomycetes</taxon>
        <taxon>Mycobacteriales</taxon>
        <taxon>Mycobacteriaceae</taxon>
        <taxon>Mycobacterium</taxon>
        <taxon>Mycobacterium simiae complex</taxon>
    </lineage>
</organism>
<dbReference type="FunFam" id="1.20.1260.20:FF:000001">
    <property type="entry name" value="PPE family protein PPE41"/>
    <property type="match status" value="1"/>
</dbReference>
<dbReference type="PANTHER" id="PTHR46766">
    <property type="entry name" value="GLUTAMINE-RICH PROTEIN 2"/>
    <property type="match status" value="1"/>
</dbReference>
<dbReference type="PANTHER" id="PTHR46766:SF1">
    <property type="entry name" value="GLUTAMINE-RICH PROTEIN 2"/>
    <property type="match status" value="1"/>
</dbReference>
<sequence>MDFGALPPEINSALIYAGPGSAPLVAAAAAWNGLAAELNSAALGYDTVTTQLTGEEWLGPASASMADAVTPYVTWMANTAAQAEQFAGQATAAAAAYENALAAMVPPQLVELNRAELAQLLATNAFGQNTNAIATLEAQYGEMWAVDAATMYQYAASSSTATGAVTPFKAPPEVVNPAASAAQASSVTDASGTAAGSAQQSMLDLLSNLQAQLTNLVGPSNAGLLGLNPTTPLTLSGVTFNPNSMIGSALAGIGGNSTLNPAWFITAFRNFAGPAYNIEGLPYFSTGMANTLLSLSKGLAPAAASAAAAAPHAADAVSGALGSGGAGVAASVGQAASLGKLSVPPAIAGLGPALSSHAAPLPVTTISAAPDGAAGNLLGGLPLAGVGGGASGASPRYGFRPTVMARPPFAG</sequence>
<name>A0A1E3SK06_MYCIE</name>
<proteinExistence type="inferred from homology"/>
<evidence type="ECO:0000313" key="5">
    <source>
        <dbReference type="Proteomes" id="UP000192739"/>
    </source>
</evidence>
<comment type="similarity">
    <text evidence="1">Belongs to the mycobacterial PPE family.</text>
</comment>
<evidence type="ECO:0000259" key="2">
    <source>
        <dbReference type="Pfam" id="PF00823"/>
    </source>
</evidence>
<reference evidence="4 5" key="1">
    <citation type="submission" date="2017-02" db="EMBL/GenBank/DDBJ databases">
        <title>The new phylogeny of genus Mycobacterium.</title>
        <authorList>
            <person name="Tortoli E."/>
            <person name="Trovato A."/>
            <person name="Cirillo D.M."/>
        </authorList>
    </citation>
    <scope>NUCLEOTIDE SEQUENCE [LARGE SCALE GENOMIC DNA]</scope>
    <source>
        <strain evidence="4 5">DSM 44049</strain>
    </source>
</reference>
<dbReference type="InterPro" id="IPR022171">
    <property type="entry name" value="PPE_C"/>
</dbReference>
<dbReference type="Proteomes" id="UP000192739">
    <property type="component" value="Unassembled WGS sequence"/>
</dbReference>
<dbReference type="RefSeq" id="WP_069418429.1">
    <property type="nucleotide sequence ID" value="NZ_CBCRZH010000012.1"/>
</dbReference>
<dbReference type="InterPro" id="IPR000030">
    <property type="entry name" value="PPE_dom"/>
</dbReference>
<protein>
    <submittedName>
        <fullName evidence="4">PPE family protein</fullName>
    </submittedName>
</protein>
<dbReference type="STRING" id="28445.BHQ20_07210"/>
<dbReference type="OrthoDB" id="4727494at2"/>
<dbReference type="Pfam" id="PF00823">
    <property type="entry name" value="PPE"/>
    <property type="match status" value="1"/>
</dbReference>
<dbReference type="GO" id="GO:0052572">
    <property type="term" value="P:response to host immune response"/>
    <property type="evidence" value="ECO:0007669"/>
    <property type="project" value="TreeGrafter"/>
</dbReference>
<feature type="domain" description="PPE family C-terminal" evidence="3">
    <location>
        <begin position="329"/>
        <end position="407"/>
    </location>
</feature>
<dbReference type="InterPro" id="IPR038332">
    <property type="entry name" value="PPE_sf"/>
</dbReference>
<comment type="caution">
    <text evidence="4">The sequence shown here is derived from an EMBL/GenBank/DDBJ whole genome shotgun (WGS) entry which is preliminary data.</text>
</comment>
<gene>
    <name evidence="4" type="ORF">BST27_07345</name>
</gene>
<evidence type="ECO:0000256" key="1">
    <source>
        <dbReference type="ARBA" id="ARBA00010652"/>
    </source>
</evidence>
<dbReference type="SUPFAM" id="SSF140459">
    <property type="entry name" value="PE/PPE dimer-like"/>
    <property type="match status" value="1"/>
</dbReference>
<keyword evidence="5" id="KW-1185">Reference proteome</keyword>
<dbReference type="AlphaFoldDB" id="A0A1E3SK06"/>
<accession>A0A1E3SK06</accession>
<dbReference type="EMBL" id="MVHT01000013">
    <property type="protein sequence ID" value="ORB08627.1"/>
    <property type="molecule type" value="Genomic_DNA"/>
</dbReference>